<comment type="similarity">
    <text evidence="2">Belongs to the CPA3 antiporters (TC 2.A.63) subunit D family.</text>
</comment>
<keyword evidence="5 8" id="KW-1133">Transmembrane helix</keyword>
<gene>
    <name evidence="10" type="ORF">FHS27_002690</name>
</gene>
<dbReference type="Pfam" id="PF00361">
    <property type="entry name" value="Proton_antipo_M"/>
    <property type="match status" value="1"/>
</dbReference>
<comment type="subcellular location">
    <subcellularLocation>
        <location evidence="1">Cell membrane</location>
        <topology evidence="1">Multi-pass membrane protein</topology>
    </subcellularLocation>
    <subcellularLocation>
        <location evidence="7">Membrane</location>
        <topology evidence="7">Multi-pass membrane protein</topology>
    </subcellularLocation>
</comment>
<feature type="transmembrane region" description="Helical" evidence="8">
    <location>
        <begin position="209"/>
        <end position="230"/>
    </location>
</feature>
<dbReference type="PANTHER" id="PTHR42703">
    <property type="entry name" value="NADH DEHYDROGENASE"/>
    <property type="match status" value="1"/>
</dbReference>
<evidence type="ECO:0000256" key="7">
    <source>
        <dbReference type="RuleBase" id="RU000320"/>
    </source>
</evidence>
<feature type="transmembrane region" description="Helical" evidence="8">
    <location>
        <begin position="76"/>
        <end position="101"/>
    </location>
</feature>
<evidence type="ECO:0000313" key="10">
    <source>
        <dbReference type="EMBL" id="MBB3206876.1"/>
    </source>
</evidence>
<feature type="transmembrane region" description="Helical" evidence="8">
    <location>
        <begin position="165"/>
        <end position="189"/>
    </location>
</feature>
<evidence type="ECO:0000256" key="2">
    <source>
        <dbReference type="ARBA" id="ARBA00005346"/>
    </source>
</evidence>
<keyword evidence="11" id="KW-1185">Reference proteome</keyword>
<accession>A0A7W5DYJ3</accession>
<evidence type="ECO:0000256" key="3">
    <source>
        <dbReference type="ARBA" id="ARBA00022475"/>
    </source>
</evidence>
<evidence type="ECO:0000256" key="5">
    <source>
        <dbReference type="ARBA" id="ARBA00022989"/>
    </source>
</evidence>
<dbReference type="PRINTS" id="PR01434">
    <property type="entry name" value="NADHDHGNASE5"/>
</dbReference>
<feature type="transmembrane region" description="Helical" evidence="8">
    <location>
        <begin position="414"/>
        <end position="434"/>
    </location>
</feature>
<feature type="transmembrane region" description="Helical" evidence="8">
    <location>
        <begin position="113"/>
        <end position="131"/>
    </location>
</feature>
<dbReference type="GO" id="GO:0005886">
    <property type="term" value="C:plasma membrane"/>
    <property type="evidence" value="ECO:0007669"/>
    <property type="project" value="UniProtKB-SubCell"/>
</dbReference>
<organism evidence="10 11">
    <name type="scientific">Aporhodopirellula rubra</name>
    <dbReference type="NCBI Taxonomy" id="980271"/>
    <lineage>
        <taxon>Bacteria</taxon>
        <taxon>Pseudomonadati</taxon>
        <taxon>Planctomycetota</taxon>
        <taxon>Planctomycetia</taxon>
        <taxon>Pirellulales</taxon>
        <taxon>Pirellulaceae</taxon>
        <taxon>Aporhodopirellula</taxon>
    </lineage>
</organism>
<evidence type="ECO:0000256" key="1">
    <source>
        <dbReference type="ARBA" id="ARBA00004651"/>
    </source>
</evidence>
<comment type="caution">
    <text evidence="10">The sequence shown here is derived from an EMBL/GenBank/DDBJ whole genome shotgun (WGS) entry which is preliminary data.</text>
</comment>
<dbReference type="PANTHER" id="PTHR42703:SF1">
    <property type="entry name" value="NA(+)_H(+) ANTIPORTER SUBUNIT D1"/>
    <property type="match status" value="1"/>
</dbReference>
<dbReference type="EMBL" id="JACHXU010000008">
    <property type="protein sequence ID" value="MBB3206876.1"/>
    <property type="molecule type" value="Genomic_DNA"/>
</dbReference>
<dbReference type="AlphaFoldDB" id="A0A7W5DYJ3"/>
<feature type="transmembrane region" description="Helical" evidence="8">
    <location>
        <begin position="250"/>
        <end position="272"/>
    </location>
</feature>
<dbReference type="Proteomes" id="UP000536179">
    <property type="component" value="Unassembled WGS sequence"/>
</dbReference>
<feature type="transmembrane region" description="Helical" evidence="8">
    <location>
        <begin position="468"/>
        <end position="492"/>
    </location>
</feature>
<evidence type="ECO:0000256" key="4">
    <source>
        <dbReference type="ARBA" id="ARBA00022692"/>
    </source>
</evidence>
<feature type="transmembrane region" description="Helical" evidence="8">
    <location>
        <begin position="37"/>
        <end position="56"/>
    </location>
</feature>
<dbReference type="InterPro" id="IPR001750">
    <property type="entry name" value="ND/Mrp_TM"/>
</dbReference>
<dbReference type="InterPro" id="IPR050586">
    <property type="entry name" value="CPA3_Na-H_Antiporter_D"/>
</dbReference>
<keyword evidence="3" id="KW-1003">Cell membrane</keyword>
<keyword evidence="4 7" id="KW-0812">Transmembrane</keyword>
<dbReference type="RefSeq" id="WP_184305303.1">
    <property type="nucleotide sequence ID" value="NZ_JACHXU010000008.1"/>
</dbReference>
<evidence type="ECO:0000256" key="8">
    <source>
        <dbReference type="SAM" id="Phobius"/>
    </source>
</evidence>
<name>A0A7W5DYJ3_9BACT</name>
<feature type="transmembrane region" description="Helical" evidence="8">
    <location>
        <begin position="373"/>
        <end position="394"/>
    </location>
</feature>
<feature type="domain" description="NADH:quinone oxidoreductase/Mrp antiporter transmembrane" evidence="9">
    <location>
        <begin position="130"/>
        <end position="428"/>
    </location>
</feature>
<reference evidence="10 11" key="1">
    <citation type="submission" date="2020-08" db="EMBL/GenBank/DDBJ databases">
        <title>Genomic Encyclopedia of Type Strains, Phase III (KMG-III): the genomes of soil and plant-associated and newly described type strains.</title>
        <authorList>
            <person name="Whitman W."/>
        </authorList>
    </citation>
    <scope>NUCLEOTIDE SEQUENCE [LARGE SCALE GENOMIC DNA]</scope>
    <source>
        <strain evidence="10 11">CECT 8075</strain>
    </source>
</reference>
<evidence type="ECO:0000256" key="6">
    <source>
        <dbReference type="ARBA" id="ARBA00023136"/>
    </source>
</evidence>
<evidence type="ECO:0000259" key="9">
    <source>
        <dbReference type="Pfam" id="PF00361"/>
    </source>
</evidence>
<feature type="transmembrane region" description="Helical" evidence="8">
    <location>
        <begin position="341"/>
        <end position="361"/>
    </location>
</feature>
<sequence>MSPDHMIWISLALPLLAVGLIAFFGKTPDLRDGASGTIAGLLFIVTASLSIGVFSGERPELHLGEMLPGFEIAFRVEPLGMLFALVASGLWILTTAYAVGYMRGHHELHQTRFFACFAIAIFAALAAAFSANLFTLFVAYEVMTISTYPLVTHHGTEEAKRGGRIYLGILLSTSIAFFMLAIVWTWSLAGTLDFKLGGILSDAVAEDRISQTGLGVLIGLFAFGIGKAALMPFHRWLPAAMVAPTPVSALLHAVAVVKVGVFSVMKVCVYIFGLELLRETGVSLYLAYVAGFTLVVASLVAMTKDNLKARLAYSTIGQLAYITLGAMLATPNSVIGGGMHIAMHAVGKITLFFCAGAIYVAAHKKNISDMEGLGRKMPFTFAAFLIASVSIIGLPPGGGAWSKWFLAVGTVETHQYLLTAALMVSSLLNIAYLVPIPIRAFMKPKSGSPDEPVQETGGWFANLQEAPALCVVPLCVTAIGSVALFFAAEWIYQALLPITMMPS</sequence>
<feature type="transmembrane region" description="Helical" evidence="8">
    <location>
        <begin position="6"/>
        <end position="25"/>
    </location>
</feature>
<keyword evidence="6 8" id="KW-0472">Membrane</keyword>
<feature type="transmembrane region" description="Helical" evidence="8">
    <location>
        <begin position="284"/>
        <end position="302"/>
    </location>
</feature>
<proteinExistence type="inferred from homology"/>
<protein>
    <submittedName>
        <fullName evidence="10">Multicomponent Na+:H+ antiporter subunit D</fullName>
    </submittedName>
</protein>
<evidence type="ECO:0000313" key="11">
    <source>
        <dbReference type="Proteomes" id="UP000536179"/>
    </source>
</evidence>
<feature type="transmembrane region" description="Helical" evidence="8">
    <location>
        <begin position="311"/>
        <end position="329"/>
    </location>
</feature>